<evidence type="ECO:0000313" key="2">
    <source>
        <dbReference type="Proteomes" id="UP000276133"/>
    </source>
</evidence>
<comment type="caution">
    <text evidence="1">The sequence shown here is derived from an EMBL/GenBank/DDBJ whole genome shotgun (WGS) entry which is preliminary data.</text>
</comment>
<dbReference type="Proteomes" id="UP000276133">
    <property type="component" value="Unassembled WGS sequence"/>
</dbReference>
<reference evidence="1 2" key="1">
    <citation type="journal article" date="2018" name="Sci. Rep.">
        <title>Genomic signatures of local adaptation to the degree of environmental predictability in rotifers.</title>
        <authorList>
            <person name="Franch-Gras L."/>
            <person name="Hahn C."/>
            <person name="Garcia-Roger E.M."/>
            <person name="Carmona M.J."/>
            <person name="Serra M."/>
            <person name="Gomez A."/>
        </authorList>
    </citation>
    <scope>NUCLEOTIDE SEQUENCE [LARGE SCALE GENOMIC DNA]</scope>
    <source>
        <strain evidence="1">HYR1</strain>
    </source>
</reference>
<evidence type="ECO:0000313" key="1">
    <source>
        <dbReference type="EMBL" id="RNA00845.1"/>
    </source>
</evidence>
<dbReference type="AlphaFoldDB" id="A0A3M7PQ19"/>
<sequence>MLFSLICFHYGKKSNFINSRPHGFERNILFKTNSFLVTIGTIQCTNSGYYLYYLCLHLSHIQYRVDFMFPFLLYQSHHFPHNHYNYHQRLLMRDQVEFGIKSIISHEGNKQKKYQKGSKKLSGMVRKSNCPFTFLQLIEKSMAKINFHAQI</sequence>
<proteinExistence type="predicted"/>
<dbReference type="EMBL" id="REGN01009589">
    <property type="protein sequence ID" value="RNA00845.1"/>
    <property type="molecule type" value="Genomic_DNA"/>
</dbReference>
<organism evidence="1 2">
    <name type="scientific">Brachionus plicatilis</name>
    <name type="common">Marine rotifer</name>
    <name type="synonym">Brachionus muelleri</name>
    <dbReference type="NCBI Taxonomy" id="10195"/>
    <lineage>
        <taxon>Eukaryota</taxon>
        <taxon>Metazoa</taxon>
        <taxon>Spiralia</taxon>
        <taxon>Gnathifera</taxon>
        <taxon>Rotifera</taxon>
        <taxon>Eurotatoria</taxon>
        <taxon>Monogononta</taxon>
        <taxon>Pseudotrocha</taxon>
        <taxon>Ploima</taxon>
        <taxon>Brachionidae</taxon>
        <taxon>Brachionus</taxon>
    </lineage>
</organism>
<name>A0A3M7PQ19_BRAPC</name>
<protein>
    <submittedName>
        <fullName evidence="1">Uncharacterized protein</fullName>
    </submittedName>
</protein>
<keyword evidence="2" id="KW-1185">Reference proteome</keyword>
<gene>
    <name evidence="1" type="ORF">BpHYR1_038415</name>
</gene>
<accession>A0A3M7PQ19</accession>